<proteinExistence type="predicted"/>
<keyword evidence="1" id="KW-0472">Membrane</keyword>
<protein>
    <submittedName>
        <fullName evidence="2">Uncharacterized protein</fullName>
    </submittedName>
</protein>
<accession>A0AAD6Z773</accession>
<name>A0AAD6Z773_9AGAR</name>
<keyword evidence="1" id="KW-0812">Transmembrane</keyword>
<evidence type="ECO:0000313" key="3">
    <source>
        <dbReference type="Proteomes" id="UP001218218"/>
    </source>
</evidence>
<keyword evidence="3" id="KW-1185">Reference proteome</keyword>
<dbReference type="Proteomes" id="UP001218218">
    <property type="component" value="Unassembled WGS sequence"/>
</dbReference>
<dbReference type="AlphaFoldDB" id="A0AAD6Z773"/>
<feature type="transmembrane region" description="Helical" evidence="1">
    <location>
        <begin position="32"/>
        <end position="51"/>
    </location>
</feature>
<feature type="transmembrane region" description="Helical" evidence="1">
    <location>
        <begin position="7"/>
        <end position="26"/>
    </location>
</feature>
<evidence type="ECO:0000256" key="1">
    <source>
        <dbReference type="SAM" id="Phobius"/>
    </source>
</evidence>
<evidence type="ECO:0000313" key="2">
    <source>
        <dbReference type="EMBL" id="KAJ7309418.1"/>
    </source>
</evidence>
<organism evidence="2 3">
    <name type="scientific">Mycena albidolilacea</name>
    <dbReference type="NCBI Taxonomy" id="1033008"/>
    <lineage>
        <taxon>Eukaryota</taxon>
        <taxon>Fungi</taxon>
        <taxon>Dikarya</taxon>
        <taxon>Basidiomycota</taxon>
        <taxon>Agaricomycotina</taxon>
        <taxon>Agaricomycetes</taxon>
        <taxon>Agaricomycetidae</taxon>
        <taxon>Agaricales</taxon>
        <taxon>Marasmiineae</taxon>
        <taxon>Mycenaceae</taxon>
        <taxon>Mycena</taxon>
    </lineage>
</organism>
<sequence length="81" mass="9112">MFRDGAVYFGMVALVNLANIIAIYTGDVITSGSMAWFACSISATMISRLMLNLHNANNREYGFEPSSVEMEPIRFRDEDRL</sequence>
<dbReference type="EMBL" id="JARIHO010000081">
    <property type="protein sequence ID" value="KAJ7309418.1"/>
    <property type="molecule type" value="Genomic_DNA"/>
</dbReference>
<reference evidence="2" key="1">
    <citation type="submission" date="2023-03" db="EMBL/GenBank/DDBJ databases">
        <title>Massive genome expansion in bonnet fungi (Mycena s.s.) driven by repeated elements and novel gene families across ecological guilds.</title>
        <authorList>
            <consortium name="Lawrence Berkeley National Laboratory"/>
            <person name="Harder C.B."/>
            <person name="Miyauchi S."/>
            <person name="Viragh M."/>
            <person name="Kuo A."/>
            <person name="Thoen E."/>
            <person name="Andreopoulos B."/>
            <person name="Lu D."/>
            <person name="Skrede I."/>
            <person name="Drula E."/>
            <person name="Henrissat B."/>
            <person name="Morin E."/>
            <person name="Kohler A."/>
            <person name="Barry K."/>
            <person name="LaButti K."/>
            <person name="Morin E."/>
            <person name="Salamov A."/>
            <person name="Lipzen A."/>
            <person name="Mereny Z."/>
            <person name="Hegedus B."/>
            <person name="Baldrian P."/>
            <person name="Stursova M."/>
            <person name="Weitz H."/>
            <person name="Taylor A."/>
            <person name="Grigoriev I.V."/>
            <person name="Nagy L.G."/>
            <person name="Martin F."/>
            <person name="Kauserud H."/>
        </authorList>
    </citation>
    <scope>NUCLEOTIDE SEQUENCE</scope>
    <source>
        <strain evidence="2">CBHHK002</strain>
    </source>
</reference>
<comment type="caution">
    <text evidence="2">The sequence shown here is derived from an EMBL/GenBank/DDBJ whole genome shotgun (WGS) entry which is preliminary data.</text>
</comment>
<keyword evidence="1" id="KW-1133">Transmembrane helix</keyword>
<gene>
    <name evidence="2" type="ORF">DFH08DRAFT_899315</name>
</gene>